<protein>
    <submittedName>
        <fullName evidence="1">Uncharacterized protein</fullName>
    </submittedName>
</protein>
<reference evidence="1 2" key="1">
    <citation type="submission" date="2020-09" db="EMBL/GenBank/DDBJ databases">
        <title>Echinicola sp. CAU 1574 isolated from sand of Sido Beach.</title>
        <authorList>
            <person name="Kim W."/>
        </authorList>
    </citation>
    <scope>NUCLEOTIDE SEQUENCE [LARGE SCALE GENOMIC DNA]</scope>
    <source>
        <strain evidence="1 2">CAU 1574</strain>
    </source>
</reference>
<proteinExistence type="predicted"/>
<comment type="caution">
    <text evidence="1">The sequence shown here is derived from an EMBL/GenBank/DDBJ whole genome shotgun (WGS) entry which is preliminary data.</text>
</comment>
<dbReference type="EMBL" id="JACYTQ010000010">
    <property type="protein sequence ID" value="MBD8491057.1"/>
    <property type="molecule type" value="Genomic_DNA"/>
</dbReference>
<gene>
    <name evidence="1" type="ORF">IFO69_20050</name>
</gene>
<name>A0ABR9ARS0_9BACT</name>
<dbReference type="RefSeq" id="WP_192011935.1">
    <property type="nucleotide sequence ID" value="NZ_JACYTQ010000010.1"/>
</dbReference>
<sequence length="122" mass="13544">MTNKELKKQEEDLEKQLNHQLDVLKKESESWAKVGGAVLAGGLVSYGATKLIRGKSKKKAKKKLIKEMKDEGHPIKVRKPRKHKASLMSSVGKRLFIVALSLGQAKLIDILSKKATDASRKV</sequence>
<keyword evidence="2" id="KW-1185">Reference proteome</keyword>
<evidence type="ECO:0000313" key="2">
    <source>
        <dbReference type="Proteomes" id="UP000647133"/>
    </source>
</evidence>
<accession>A0ABR9ARS0</accession>
<evidence type="ECO:0000313" key="1">
    <source>
        <dbReference type="EMBL" id="MBD8491057.1"/>
    </source>
</evidence>
<dbReference type="Proteomes" id="UP000647133">
    <property type="component" value="Unassembled WGS sequence"/>
</dbReference>
<organism evidence="1 2">
    <name type="scientific">Echinicola arenosa</name>
    <dbReference type="NCBI Taxonomy" id="2774144"/>
    <lineage>
        <taxon>Bacteria</taxon>
        <taxon>Pseudomonadati</taxon>
        <taxon>Bacteroidota</taxon>
        <taxon>Cytophagia</taxon>
        <taxon>Cytophagales</taxon>
        <taxon>Cyclobacteriaceae</taxon>
        <taxon>Echinicola</taxon>
    </lineage>
</organism>